<dbReference type="STRING" id="1420851.AU255_08100"/>
<organism evidence="1 2">
    <name type="scientific">Methyloprofundus sedimenti</name>
    <dbReference type="NCBI Taxonomy" id="1420851"/>
    <lineage>
        <taxon>Bacteria</taxon>
        <taxon>Pseudomonadati</taxon>
        <taxon>Pseudomonadota</taxon>
        <taxon>Gammaproteobacteria</taxon>
        <taxon>Methylococcales</taxon>
        <taxon>Methylococcaceae</taxon>
        <taxon>Methyloprofundus</taxon>
    </lineage>
</organism>
<reference evidence="1 2" key="1">
    <citation type="submission" date="2015-12" db="EMBL/GenBank/DDBJ databases">
        <authorList>
            <person name="Shamseldin A."/>
            <person name="Moawad H."/>
            <person name="Abd El-Rahim W.M."/>
            <person name="Sadowsky M.J."/>
        </authorList>
    </citation>
    <scope>NUCLEOTIDE SEQUENCE [LARGE SCALE GENOMIC DNA]</scope>
    <source>
        <strain evidence="1 2">WF1</strain>
    </source>
</reference>
<dbReference type="EMBL" id="LPUF01000001">
    <property type="protein sequence ID" value="OQK17812.1"/>
    <property type="molecule type" value="Genomic_DNA"/>
</dbReference>
<sequence length="125" mass="13741">MTEMAKGLYIDVSSSDIFQIRRAFVVGTMVRNNHKLPVTVDLSLGAVRFVNKALPLAAEHIKIYDKTLHDYITSFMKAGGLIVVCSVSLEGEGLTSDDLLEGVMVADHDSIIALMLEQEIKILSF</sequence>
<gene>
    <name evidence="1" type="ORF">AU255_08100</name>
</gene>
<dbReference type="Gene3D" id="3.40.1260.10">
    <property type="entry name" value="DsrEFH-like"/>
    <property type="match status" value="1"/>
</dbReference>
<comment type="caution">
    <text evidence="1">The sequence shown here is derived from an EMBL/GenBank/DDBJ whole genome shotgun (WGS) entry which is preliminary data.</text>
</comment>
<protein>
    <submittedName>
        <fullName evidence="1">Uncharacterized protein</fullName>
    </submittedName>
</protein>
<dbReference type="SUPFAM" id="SSF75169">
    <property type="entry name" value="DsrEFH-like"/>
    <property type="match status" value="1"/>
</dbReference>
<dbReference type="OrthoDB" id="7361822at2"/>
<proteinExistence type="predicted"/>
<evidence type="ECO:0000313" key="2">
    <source>
        <dbReference type="Proteomes" id="UP000191980"/>
    </source>
</evidence>
<dbReference type="InterPro" id="IPR003787">
    <property type="entry name" value="Sulphur_relay_DsrE/F-like"/>
</dbReference>
<dbReference type="Pfam" id="PF02635">
    <property type="entry name" value="DsrE"/>
    <property type="match status" value="1"/>
</dbReference>
<dbReference type="Proteomes" id="UP000191980">
    <property type="component" value="Unassembled WGS sequence"/>
</dbReference>
<evidence type="ECO:0000313" key="1">
    <source>
        <dbReference type="EMBL" id="OQK17812.1"/>
    </source>
</evidence>
<dbReference type="RefSeq" id="WP_080522421.1">
    <property type="nucleotide sequence ID" value="NZ_LPUF01000001.1"/>
</dbReference>
<name>A0A1V8M8G3_9GAMM</name>
<keyword evidence="2" id="KW-1185">Reference proteome</keyword>
<dbReference type="AlphaFoldDB" id="A0A1V8M8G3"/>
<accession>A0A1V8M8G3</accession>
<dbReference type="InterPro" id="IPR027396">
    <property type="entry name" value="DsrEFH-like"/>
</dbReference>